<evidence type="ECO:0000256" key="8">
    <source>
        <dbReference type="ARBA" id="ARBA00022824"/>
    </source>
</evidence>
<comment type="caution">
    <text evidence="16">The sequence shown here is derived from an EMBL/GenBank/DDBJ whole genome shotgun (WGS) entry which is preliminary data.</text>
</comment>
<gene>
    <name evidence="16" type="ORF">P171DRAFT_166535</name>
</gene>
<evidence type="ECO:0000256" key="15">
    <source>
        <dbReference type="SAM" id="SignalP"/>
    </source>
</evidence>
<dbReference type="PANTHER" id="PTHR19375">
    <property type="entry name" value="HEAT SHOCK PROTEIN 70KDA"/>
    <property type="match status" value="1"/>
</dbReference>
<dbReference type="Gene3D" id="1.20.1270.10">
    <property type="match status" value="1"/>
</dbReference>
<protein>
    <recommendedName>
        <fullName evidence="5">Endoplasmic reticulum chaperone BiP</fullName>
        <ecNumber evidence="4">3.6.4.10</ecNumber>
    </recommendedName>
    <alternativeName>
        <fullName evidence="11">Immunoglobulin heavy chain-binding protein homolog</fullName>
    </alternativeName>
</protein>
<dbReference type="FunFam" id="3.30.420.40:FF:000172">
    <property type="entry name" value="Heat shock 70 kDa protein"/>
    <property type="match status" value="1"/>
</dbReference>
<feature type="chain" id="PRO_5040402575" description="Endoplasmic reticulum chaperone BiP" evidence="15">
    <location>
        <begin position="37"/>
        <end position="676"/>
    </location>
</feature>
<dbReference type="Pfam" id="PF00012">
    <property type="entry name" value="HSP70"/>
    <property type="match status" value="1"/>
</dbReference>
<dbReference type="CDD" id="cd10241">
    <property type="entry name" value="ASKHA_NBD_HSP70_BiP"/>
    <property type="match status" value="1"/>
</dbReference>
<evidence type="ECO:0000256" key="7">
    <source>
        <dbReference type="ARBA" id="ARBA00022741"/>
    </source>
</evidence>
<dbReference type="AlphaFoldDB" id="A0A9P4P666"/>
<dbReference type="PROSITE" id="PS01036">
    <property type="entry name" value="HSP70_3"/>
    <property type="match status" value="1"/>
</dbReference>
<keyword evidence="7 13" id="KW-0547">Nucleotide-binding</keyword>
<feature type="region of interest" description="Disordered" evidence="14">
    <location>
        <begin position="657"/>
        <end position="676"/>
    </location>
</feature>
<dbReference type="Gene3D" id="3.30.30.30">
    <property type="match status" value="1"/>
</dbReference>
<evidence type="ECO:0000256" key="2">
    <source>
        <dbReference type="ARBA" id="ARBA00004319"/>
    </source>
</evidence>
<dbReference type="InterPro" id="IPR013126">
    <property type="entry name" value="Hsp_70_fam"/>
</dbReference>
<evidence type="ECO:0000313" key="16">
    <source>
        <dbReference type="EMBL" id="KAF2438047.1"/>
    </source>
</evidence>
<evidence type="ECO:0000256" key="6">
    <source>
        <dbReference type="ARBA" id="ARBA00022729"/>
    </source>
</evidence>
<sequence length="676" mass="74099">MARRSRGADRRSTWSIAFYLLLVLVGGLMMARTACAEDQVPVKDDDSTSITGPVIGIDLGTTYSCVGIMKNGKVEIMVNDQGNRITPSWVAFTDEERLVGDAAKNQYASNPHRTIFDIKRLIGRKFNEKDVQNDIKHFPFKVVSKSGQPRVQVEVQGEEKTFTPEEVSAMVLGKMKEVAESYLGETVKNAVVTVPAYFNDAQRAATKDAGTIAGLNVLRVVNEPTAAALAYGLDKQDDKKERQVLVYDLGGGTFDVSILAIEEGVFEVQSTAGDTHLGGEDFDNRVISHFVKKYNKDKGVDITKDAKTMGKLKREVEKAKRTLSSQKTTKIEIESFHKGEDFSETLTRAKFEELNADLFKKTLKPVEQVLKDAKLKKSDIDDIVLVGGSTRIPKVQAMLEEFFGKKARKDVNPDEAVAFGAAVQGGVLAGDEATGNIILMDVNPLTLGIETTGGVMTHLIKRGTTIPTKKSQIFSTAADNQPVVLIQVFEGERSMTSNNNQLGKFELTNIPPAPRGVPQIEVTFELDANGILKVSAVDKGTGKAESITITNDKGRLSAEEIDRMVEEAEKYADEDKATRERIESRNKLENYAYNLKNQVNDDDGLGGKIDDEDKETITEAIKETQDWLEENAASAVTEDFDEQFEKLSNVAYPITSKLYGGAGGEGGDEDAGHDEL</sequence>
<dbReference type="InterPro" id="IPR018181">
    <property type="entry name" value="Heat_shock_70_CS"/>
</dbReference>
<evidence type="ECO:0000313" key="17">
    <source>
        <dbReference type="Proteomes" id="UP000799764"/>
    </source>
</evidence>
<comment type="function">
    <text evidence="1">Probably plays a role in facilitating the assembly of multimeric protein complexes inside the ER. Is required for secretory polypeptide translocation. May physically associate with SEC63 protein in the endoplasmic reticulum and this interaction may be regulated by ATP hydrolysis.</text>
</comment>
<dbReference type="SUPFAM" id="SSF100934">
    <property type="entry name" value="Heat shock protein 70kD (HSP70), C-terminal subdomain"/>
    <property type="match status" value="1"/>
</dbReference>
<keyword evidence="17" id="KW-1185">Reference proteome</keyword>
<dbReference type="Gene3D" id="2.60.34.10">
    <property type="entry name" value="Substrate Binding Domain Of DNAk, Chain A, domain 1"/>
    <property type="match status" value="1"/>
</dbReference>
<dbReference type="FunFam" id="2.60.34.10:FF:000002">
    <property type="entry name" value="Heat shock 70 kDa"/>
    <property type="match status" value="1"/>
</dbReference>
<dbReference type="FunFam" id="3.30.30.30:FF:000001">
    <property type="entry name" value="heat shock 70 kDa protein-like"/>
    <property type="match status" value="1"/>
</dbReference>
<organism evidence="16 17">
    <name type="scientific">Karstenula rhodostoma CBS 690.94</name>
    <dbReference type="NCBI Taxonomy" id="1392251"/>
    <lineage>
        <taxon>Eukaryota</taxon>
        <taxon>Fungi</taxon>
        <taxon>Dikarya</taxon>
        <taxon>Ascomycota</taxon>
        <taxon>Pezizomycotina</taxon>
        <taxon>Dothideomycetes</taxon>
        <taxon>Pleosporomycetidae</taxon>
        <taxon>Pleosporales</taxon>
        <taxon>Massarineae</taxon>
        <taxon>Didymosphaeriaceae</taxon>
        <taxon>Karstenula</taxon>
    </lineage>
</organism>
<dbReference type="SUPFAM" id="SSF100920">
    <property type="entry name" value="Heat shock protein 70kD (HSP70), peptide-binding domain"/>
    <property type="match status" value="1"/>
</dbReference>
<evidence type="ECO:0000256" key="1">
    <source>
        <dbReference type="ARBA" id="ARBA00002226"/>
    </source>
</evidence>
<dbReference type="GO" id="GO:0005788">
    <property type="term" value="C:endoplasmic reticulum lumen"/>
    <property type="evidence" value="ECO:0007669"/>
    <property type="project" value="UniProtKB-SubCell"/>
</dbReference>
<dbReference type="PROSITE" id="PS00329">
    <property type="entry name" value="HSP70_2"/>
    <property type="match status" value="1"/>
</dbReference>
<dbReference type="GO" id="GO:0140662">
    <property type="term" value="F:ATP-dependent protein folding chaperone"/>
    <property type="evidence" value="ECO:0007669"/>
    <property type="project" value="InterPro"/>
</dbReference>
<comment type="similarity">
    <text evidence="3 13">Belongs to the heat shock protein 70 family.</text>
</comment>
<proteinExistence type="inferred from homology"/>
<dbReference type="EC" id="3.6.4.10" evidence="4"/>
<evidence type="ECO:0000256" key="4">
    <source>
        <dbReference type="ARBA" id="ARBA00012554"/>
    </source>
</evidence>
<dbReference type="GO" id="GO:0006986">
    <property type="term" value="P:response to unfolded protein"/>
    <property type="evidence" value="ECO:0007669"/>
    <property type="project" value="UniProtKB-ARBA"/>
</dbReference>
<dbReference type="PRINTS" id="PR00301">
    <property type="entry name" value="HEATSHOCK70"/>
</dbReference>
<dbReference type="InterPro" id="IPR029047">
    <property type="entry name" value="HSP70_peptide-bd_sf"/>
</dbReference>
<keyword evidence="10 16" id="KW-0346">Stress response</keyword>
<evidence type="ECO:0000256" key="9">
    <source>
        <dbReference type="ARBA" id="ARBA00022840"/>
    </source>
</evidence>
<dbReference type="OrthoDB" id="2401965at2759"/>
<evidence type="ECO:0000256" key="10">
    <source>
        <dbReference type="ARBA" id="ARBA00023016"/>
    </source>
</evidence>
<name>A0A9P4P666_9PLEO</name>
<dbReference type="InterPro" id="IPR043129">
    <property type="entry name" value="ATPase_NBD"/>
</dbReference>
<comment type="catalytic activity">
    <reaction evidence="12">
        <text>ATP + H2O = ADP + phosphate + H(+)</text>
        <dbReference type="Rhea" id="RHEA:13065"/>
        <dbReference type="ChEBI" id="CHEBI:15377"/>
        <dbReference type="ChEBI" id="CHEBI:15378"/>
        <dbReference type="ChEBI" id="CHEBI:30616"/>
        <dbReference type="ChEBI" id="CHEBI:43474"/>
        <dbReference type="ChEBI" id="CHEBI:456216"/>
        <dbReference type="EC" id="3.6.4.10"/>
    </reaction>
</comment>
<evidence type="ECO:0000256" key="12">
    <source>
        <dbReference type="ARBA" id="ARBA00048056"/>
    </source>
</evidence>
<keyword evidence="8" id="KW-0256">Endoplasmic reticulum</keyword>
<dbReference type="InterPro" id="IPR042050">
    <property type="entry name" value="BIP_NBD"/>
</dbReference>
<keyword evidence="9 13" id="KW-0067">ATP-binding</keyword>
<comment type="subcellular location">
    <subcellularLocation>
        <location evidence="2">Endoplasmic reticulum lumen</location>
    </subcellularLocation>
</comment>
<feature type="compositionally biased region" description="Acidic residues" evidence="14">
    <location>
        <begin position="666"/>
        <end position="676"/>
    </location>
</feature>
<evidence type="ECO:0000256" key="5">
    <source>
        <dbReference type="ARBA" id="ARBA00019933"/>
    </source>
</evidence>
<reference evidence="16" key="1">
    <citation type="journal article" date="2020" name="Stud. Mycol.">
        <title>101 Dothideomycetes genomes: a test case for predicting lifestyles and emergence of pathogens.</title>
        <authorList>
            <person name="Haridas S."/>
            <person name="Albert R."/>
            <person name="Binder M."/>
            <person name="Bloem J."/>
            <person name="Labutti K."/>
            <person name="Salamov A."/>
            <person name="Andreopoulos B."/>
            <person name="Baker S."/>
            <person name="Barry K."/>
            <person name="Bills G."/>
            <person name="Bluhm B."/>
            <person name="Cannon C."/>
            <person name="Castanera R."/>
            <person name="Culley D."/>
            <person name="Daum C."/>
            <person name="Ezra D."/>
            <person name="Gonzalez J."/>
            <person name="Henrissat B."/>
            <person name="Kuo A."/>
            <person name="Liang C."/>
            <person name="Lipzen A."/>
            <person name="Lutzoni F."/>
            <person name="Magnuson J."/>
            <person name="Mondo S."/>
            <person name="Nolan M."/>
            <person name="Ohm R."/>
            <person name="Pangilinan J."/>
            <person name="Park H.-J."/>
            <person name="Ramirez L."/>
            <person name="Alfaro M."/>
            <person name="Sun H."/>
            <person name="Tritt A."/>
            <person name="Yoshinaga Y."/>
            <person name="Zwiers L.-H."/>
            <person name="Turgeon B."/>
            <person name="Goodwin S."/>
            <person name="Spatafora J."/>
            <person name="Crous P."/>
            <person name="Grigoriev I."/>
        </authorList>
    </citation>
    <scope>NUCLEOTIDE SEQUENCE</scope>
    <source>
        <strain evidence="16">CBS 690.94</strain>
    </source>
</reference>
<keyword evidence="6 15" id="KW-0732">Signal</keyword>
<dbReference type="GO" id="GO:0005524">
    <property type="term" value="F:ATP binding"/>
    <property type="evidence" value="ECO:0007669"/>
    <property type="project" value="UniProtKB-KW"/>
</dbReference>
<dbReference type="Gene3D" id="3.90.640.10">
    <property type="entry name" value="Actin, Chain A, domain 4"/>
    <property type="match status" value="1"/>
</dbReference>
<dbReference type="Gene3D" id="3.30.420.40">
    <property type="match status" value="2"/>
</dbReference>
<evidence type="ECO:0000256" key="14">
    <source>
        <dbReference type="SAM" id="MobiDB-lite"/>
    </source>
</evidence>
<dbReference type="NCBIfam" id="NF001413">
    <property type="entry name" value="PRK00290.1"/>
    <property type="match status" value="1"/>
</dbReference>
<evidence type="ECO:0000256" key="3">
    <source>
        <dbReference type="ARBA" id="ARBA00007381"/>
    </source>
</evidence>
<evidence type="ECO:0000256" key="13">
    <source>
        <dbReference type="RuleBase" id="RU003322"/>
    </source>
</evidence>
<dbReference type="Proteomes" id="UP000799764">
    <property type="component" value="Unassembled WGS sequence"/>
</dbReference>
<evidence type="ECO:0000256" key="11">
    <source>
        <dbReference type="ARBA" id="ARBA00031728"/>
    </source>
</evidence>
<dbReference type="SUPFAM" id="SSF53067">
    <property type="entry name" value="Actin-like ATPase domain"/>
    <property type="match status" value="2"/>
</dbReference>
<dbReference type="EMBL" id="MU001513">
    <property type="protein sequence ID" value="KAF2438047.1"/>
    <property type="molecule type" value="Genomic_DNA"/>
</dbReference>
<dbReference type="FunFam" id="1.20.1270.10:FF:000009">
    <property type="entry name" value="DnaK-type molecular chaperone BiP"/>
    <property type="match status" value="1"/>
</dbReference>
<dbReference type="InterPro" id="IPR029048">
    <property type="entry name" value="HSP70_C_sf"/>
</dbReference>
<dbReference type="FunFam" id="3.30.420.40:FF:000026">
    <property type="entry name" value="Heat shock protein 70"/>
    <property type="match status" value="1"/>
</dbReference>
<feature type="signal peptide" evidence="15">
    <location>
        <begin position="1"/>
        <end position="36"/>
    </location>
</feature>
<dbReference type="PROSITE" id="PS00297">
    <property type="entry name" value="HSP70_1"/>
    <property type="match status" value="1"/>
</dbReference>
<accession>A0A9P4P666</accession>
<dbReference type="FunFam" id="3.90.640.10:FF:000153">
    <property type="entry name" value="Endoplasmic reticulum chaperone BiP"/>
    <property type="match status" value="1"/>
</dbReference>